<dbReference type="GO" id="GO:0003677">
    <property type="term" value="F:DNA binding"/>
    <property type="evidence" value="ECO:0007669"/>
    <property type="project" value="UniProtKB-KW"/>
</dbReference>
<dbReference type="GO" id="GO:0003700">
    <property type="term" value="F:DNA-binding transcription factor activity"/>
    <property type="evidence" value="ECO:0007669"/>
    <property type="project" value="InterPro"/>
</dbReference>
<protein>
    <submittedName>
        <fullName evidence="5">GntR family transcriptional regulator</fullName>
    </submittedName>
</protein>
<dbReference type="OrthoDB" id="3192286at2"/>
<dbReference type="PRINTS" id="PR00035">
    <property type="entry name" value="HTHGNTR"/>
</dbReference>
<evidence type="ECO:0000256" key="3">
    <source>
        <dbReference type="ARBA" id="ARBA00023163"/>
    </source>
</evidence>
<dbReference type="EMBL" id="SKBU01000006">
    <property type="protein sequence ID" value="TCJ19873.1"/>
    <property type="molecule type" value="Genomic_DNA"/>
</dbReference>
<dbReference type="Gene3D" id="1.10.10.10">
    <property type="entry name" value="Winged helix-like DNA-binding domain superfamily/Winged helix DNA-binding domain"/>
    <property type="match status" value="1"/>
</dbReference>
<dbReference type="InterPro" id="IPR011711">
    <property type="entry name" value="GntR_C"/>
</dbReference>
<comment type="caution">
    <text evidence="5">The sequence shown here is derived from an EMBL/GenBank/DDBJ whole genome shotgun (WGS) entry which is preliminary data.</text>
</comment>
<evidence type="ECO:0000256" key="1">
    <source>
        <dbReference type="ARBA" id="ARBA00023015"/>
    </source>
</evidence>
<dbReference type="PROSITE" id="PS50949">
    <property type="entry name" value="HTH_GNTR"/>
    <property type="match status" value="1"/>
</dbReference>
<keyword evidence="6" id="KW-1185">Reference proteome</keyword>
<dbReference type="RefSeq" id="WP_132688108.1">
    <property type="nucleotide sequence ID" value="NZ_SKBU01000006.1"/>
</dbReference>
<dbReference type="InterPro" id="IPR036390">
    <property type="entry name" value="WH_DNA-bd_sf"/>
</dbReference>
<evidence type="ECO:0000259" key="4">
    <source>
        <dbReference type="PROSITE" id="PS50949"/>
    </source>
</evidence>
<proteinExistence type="predicted"/>
<dbReference type="SMART" id="SM00895">
    <property type="entry name" value="FCD"/>
    <property type="match status" value="1"/>
</dbReference>
<dbReference type="PANTHER" id="PTHR43537:SF5">
    <property type="entry name" value="UXU OPERON TRANSCRIPTIONAL REGULATOR"/>
    <property type="match status" value="1"/>
</dbReference>
<keyword evidence="3" id="KW-0804">Transcription</keyword>
<reference evidence="5 6" key="1">
    <citation type="submission" date="2019-03" db="EMBL/GenBank/DDBJ databases">
        <title>Whole genome sequence of a novel Rubrobacter taiwanensis strain, isolated from Yellowstone National Park.</title>
        <authorList>
            <person name="Freed S."/>
            <person name="Ramaley R.F."/>
            <person name="Kyndt J.A."/>
        </authorList>
    </citation>
    <scope>NUCLEOTIDE SEQUENCE [LARGE SCALE GENOMIC DNA]</scope>
    <source>
        <strain evidence="5 6">Yellowstone</strain>
    </source>
</reference>
<keyword evidence="1" id="KW-0805">Transcription regulation</keyword>
<dbReference type="PANTHER" id="PTHR43537">
    <property type="entry name" value="TRANSCRIPTIONAL REGULATOR, GNTR FAMILY"/>
    <property type="match status" value="1"/>
</dbReference>
<evidence type="ECO:0000313" key="5">
    <source>
        <dbReference type="EMBL" id="TCJ19873.1"/>
    </source>
</evidence>
<evidence type="ECO:0000313" key="6">
    <source>
        <dbReference type="Proteomes" id="UP000295244"/>
    </source>
</evidence>
<dbReference type="SUPFAM" id="SSF48008">
    <property type="entry name" value="GntR ligand-binding domain-like"/>
    <property type="match status" value="1"/>
</dbReference>
<feature type="domain" description="HTH gntR-type" evidence="4">
    <location>
        <begin position="7"/>
        <end position="73"/>
    </location>
</feature>
<dbReference type="AlphaFoldDB" id="A0A4R1BQ67"/>
<sequence>MELQRSDPLYRQVYRLLRQQILDGKYAPGETVQESRTAETLKVSRTPVREALRQLEREGLLVPHGTELVVADPSQEEFVDLYTCRAALERLVAERAALLATPSEIEAMDGALEAARAASVAGDAAGVFDANTRFHDVMVKSTRMPSLHQLMDTIRGRILVARRRVLSYSKETQDDIYREHCVLLDAIRRRDVQAAQECMEAHMRNDIERGREIFEKQARGE</sequence>
<dbReference type="Proteomes" id="UP000295244">
    <property type="component" value="Unassembled WGS sequence"/>
</dbReference>
<evidence type="ECO:0000256" key="2">
    <source>
        <dbReference type="ARBA" id="ARBA00023125"/>
    </source>
</evidence>
<organism evidence="5 6">
    <name type="scientific">Rubrobacter taiwanensis</name>
    <dbReference type="NCBI Taxonomy" id="185139"/>
    <lineage>
        <taxon>Bacteria</taxon>
        <taxon>Bacillati</taxon>
        <taxon>Actinomycetota</taxon>
        <taxon>Rubrobacteria</taxon>
        <taxon>Rubrobacterales</taxon>
        <taxon>Rubrobacteraceae</taxon>
        <taxon>Rubrobacter</taxon>
    </lineage>
</organism>
<dbReference type="InterPro" id="IPR008920">
    <property type="entry name" value="TF_FadR/GntR_C"/>
</dbReference>
<dbReference type="Gene3D" id="1.20.120.530">
    <property type="entry name" value="GntR ligand-binding domain-like"/>
    <property type="match status" value="1"/>
</dbReference>
<dbReference type="InterPro" id="IPR000524">
    <property type="entry name" value="Tscrpt_reg_HTH_GntR"/>
</dbReference>
<dbReference type="Pfam" id="PF07729">
    <property type="entry name" value="FCD"/>
    <property type="match status" value="1"/>
</dbReference>
<dbReference type="SUPFAM" id="SSF46785">
    <property type="entry name" value="Winged helix' DNA-binding domain"/>
    <property type="match status" value="1"/>
</dbReference>
<gene>
    <name evidence="5" type="ORF">E0L93_02645</name>
</gene>
<accession>A0A4R1BQ67</accession>
<name>A0A4R1BQ67_9ACTN</name>
<keyword evidence="2" id="KW-0238">DNA-binding</keyword>
<dbReference type="CDD" id="cd07377">
    <property type="entry name" value="WHTH_GntR"/>
    <property type="match status" value="1"/>
</dbReference>
<dbReference type="InterPro" id="IPR036388">
    <property type="entry name" value="WH-like_DNA-bd_sf"/>
</dbReference>
<dbReference type="SMART" id="SM00345">
    <property type="entry name" value="HTH_GNTR"/>
    <property type="match status" value="1"/>
</dbReference>
<dbReference type="Pfam" id="PF00392">
    <property type="entry name" value="GntR"/>
    <property type="match status" value="1"/>
</dbReference>